<accession>A0A841NP90</accession>
<evidence type="ECO:0000313" key="1">
    <source>
        <dbReference type="EMBL" id="MBB6372545.1"/>
    </source>
</evidence>
<gene>
    <name evidence="1" type="ORF">HNP36_003663</name>
</gene>
<evidence type="ECO:0000313" key="2">
    <source>
        <dbReference type="Proteomes" id="UP000589738"/>
    </source>
</evidence>
<keyword evidence="2" id="KW-1185">Reference proteome</keyword>
<comment type="caution">
    <text evidence="1">The sequence shown here is derived from an EMBL/GenBank/DDBJ whole genome shotgun (WGS) entry which is preliminary data.</text>
</comment>
<name>A0A841NP90_9FLAO</name>
<proteinExistence type="predicted"/>
<organism evidence="1 2">
    <name type="scientific">Chryseobacterium shigense</name>
    <dbReference type="NCBI Taxonomy" id="297244"/>
    <lineage>
        <taxon>Bacteria</taxon>
        <taxon>Pseudomonadati</taxon>
        <taxon>Bacteroidota</taxon>
        <taxon>Flavobacteriia</taxon>
        <taxon>Flavobacteriales</taxon>
        <taxon>Weeksellaceae</taxon>
        <taxon>Chryseobacterium group</taxon>
        <taxon>Chryseobacterium</taxon>
    </lineage>
</organism>
<protein>
    <submittedName>
        <fullName evidence="1">Uncharacterized protein</fullName>
    </submittedName>
</protein>
<sequence>MVIKKNFDNPQSVWLNSFETSLNKFSKYTLLVLATLGTPVLLTDLEIAVESFFVKNSMLGASYEPMIFEKSVRELENTFIKTDIDKMGNFIIEYQNPSIYDFLLYYLDGKNRIINILISSFVFIDQFQTIFSGQELPGKIMLNNDQIKIIGDRIFDLEDNLKTCKVYRNNNYGDKFEFVKSEDYLYQFLNYLNNNYSEKSESVMNFIYRNFDIKFDHSSYKSEYIQLLHNLDLTRFEFEEERLISDFFIDIETIEELEIFDEFGLLFPTTYEKWINSEHFAETAYYIIRQALEDITGEDVFYYQPIIETISRIYPLDLSDELKFLEDKAEDHDRYVDHQIEMANDREFDDYDYSDISDDVIIEEIFNSLKE</sequence>
<dbReference type="RefSeq" id="WP_184167060.1">
    <property type="nucleotide sequence ID" value="NZ_JACHLC010000007.1"/>
</dbReference>
<dbReference type="AlphaFoldDB" id="A0A841NP90"/>
<dbReference type="EMBL" id="JACHLC010000007">
    <property type="protein sequence ID" value="MBB6372545.1"/>
    <property type="molecule type" value="Genomic_DNA"/>
</dbReference>
<reference evidence="1 2" key="1">
    <citation type="submission" date="2020-08" db="EMBL/GenBank/DDBJ databases">
        <title>Functional genomics of gut bacteria from endangered species of beetles.</title>
        <authorList>
            <person name="Carlos-Shanley C."/>
        </authorList>
    </citation>
    <scope>NUCLEOTIDE SEQUENCE [LARGE SCALE GENOMIC DNA]</scope>
    <source>
        <strain evidence="1 2">S00136</strain>
    </source>
</reference>
<dbReference type="Proteomes" id="UP000589738">
    <property type="component" value="Unassembled WGS sequence"/>
</dbReference>